<dbReference type="KEGG" id="scs:Sta7437_4566"/>
<dbReference type="OrthoDB" id="494949at2"/>
<proteinExistence type="predicted"/>
<dbReference type="RefSeq" id="WP_015211934.1">
    <property type="nucleotide sequence ID" value="NC_019765.1"/>
</dbReference>
<keyword evidence="2" id="KW-1185">Reference proteome</keyword>
<dbReference type="PATRIC" id="fig|111780.3.peg.4721"/>
<dbReference type="HOGENOM" id="CLU_1313592_0_0_3"/>
<evidence type="ECO:0000313" key="2">
    <source>
        <dbReference type="Proteomes" id="UP000010473"/>
    </source>
</evidence>
<accession>K9XZK0</accession>
<evidence type="ECO:0000313" key="1">
    <source>
        <dbReference type="EMBL" id="AFZ38025.1"/>
    </source>
</evidence>
<protein>
    <submittedName>
        <fullName evidence="1">Uncharacterized protein</fullName>
    </submittedName>
</protein>
<dbReference type="EMBL" id="CP003654">
    <property type="protein sequence ID" value="AFZ38025.1"/>
    <property type="molecule type" value="Genomic_DNA"/>
</dbReference>
<keyword evidence="1" id="KW-0614">Plasmid</keyword>
<name>K9XZK0_STAC7</name>
<sequence length="222" mass="24845">MNAAAKTPESLKELEISLQNLSHDLQSLTIIQSFAQKIGKTKARQKLFNTNGALVRPPIEYQVFIDKGLISPEEDPFILLQGDIISSDAAYFMGERITGMKFAIASSTCDLVPNRRQYATLLRLQPITVDNPYAKQLLGEMLKFTSTQRMYLPPLPGDRDTVLANAILFDGLVQIRLEDLLMSTRHASLSLVGWRIFGSLVRTIMVRAGESEVKMRTSLQTE</sequence>
<reference evidence="2" key="1">
    <citation type="journal article" date="2013" name="Proc. Natl. Acad. Sci. U.S.A.">
        <title>Improving the coverage of the cyanobacterial phylum using diversity-driven genome sequencing.</title>
        <authorList>
            <person name="Shih P.M."/>
            <person name="Wu D."/>
            <person name="Latifi A."/>
            <person name="Axen S.D."/>
            <person name="Fewer D.P."/>
            <person name="Talla E."/>
            <person name="Calteau A."/>
            <person name="Cai F."/>
            <person name="Tandeau de Marsac N."/>
            <person name="Rippka R."/>
            <person name="Herdman M."/>
            <person name="Sivonen K."/>
            <person name="Coursin T."/>
            <person name="Laurent T."/>
            <person name="Goodwin L."/>
            <person name="Nolan M."/>
            <person name="Davenport K.W."/>
            <person name="Han C.S."/>
            <person name="Rubin E.M."/>
            <person name="Eisen J.A."/>
            <person name="Woyke T."/>
            <person name="Gugger M."/>
            <person name="Kerfeld C.A."/>
        </authorList>
    </citation>
    <scope>NUCLEOTIDE SEQUENCE [LARGE SCALE GENOMIC DNA]</scope>
    <source>
        <strain evidence="2">ATCC 29371 / PCC 7437</strain>
        <plasmid evidence="2">Plasmid pSTA7437.01</plasmid>
    </source>
</reference>
<organism evidence="1 2">
    <name type="scientific">Stanieria cyanosphaera (strain ATCC 29371 / PCC 7437)</name>
    <dbReference type="NCBI Taxonomy" id="111780"/>
    <lineage>
        <taxon>Bacteria</taxon>
        <taxon>Bacillati</taxon>
        <taxon>Cyanobacteriota</taxon>
        <taxon>Cyanophyceae</taxon>
        <taxon>Pleurocapsales</taxon>
        <taxon>Dermocarpellaceae</taxon>
        <taxon>Stanieria</taxon>
    </lineage>
</organism>
<geneLocation type="plasmid" evidence="1 2">
    <name>pSTA7437.01</name>
</geneLocation>
<dbReference type="Proteomes" id="UP000010473">
    <property type="component" value="Plasmid pSTA7437.01"/>
</dbReference>
<dbReference type="AlphaFoldDB" id="K9XZK0"/>
<gene>
    <name evidence="1" type="ordered locus">Sta7437_4566</name>
</gene>